<dbReference type="Gene3D" id="1.10.357.10">
    <property type="entry name" value="Tetracycline Repressor, domain 2"/>
    <property type="match status" value="1"/>
</dbReference>
<dbReference type="EMBL" id="JAENHO010000001">
    <property type="protein sequence ID" value="MBL7252984.1"/>
    <property type="molecule type" value="Genomic_DNA"/>
</dbReference>
<reference evidence="1 2" key="1">
    <citation type="submission" date="2021-01" db="EMBL/GenBank/DDBJ databases">
        <title>Actinoplanes sp. nov. LDG1-01 isolated from lichen.</title>
        <authorList>
            <person name="Saeng-In P."/>
            <person name="Phongsopitanun W."/>
            <person name="Kanchanasin P."/>
            <person name="Yuki M."/>
            <person name="Kudo T."/>
            <person name="Ohkuma M."/>
            <person name="Tanasupawat S."/>
        </authorList>
    </citation>
    <scope>NUCLEOTIDE SEQUENCE [LARGE SCALE GENOMIC DNA]</scope>
    <source>
        <strain evidence="1 2">LDG1-01</strain>
    </source>
</reference>
<gene>
    <name evidence="1" type="ORF">JKJ07_01530</name>
</gene>
<protein>
    <submittedName>
        <fullName evidence="1">Uncharacterized protein</fullName>
    </submittedName>
</protein>
<evidence type="ECO:0000313" key="2">
    <source>
        <dbReference type="Proteomes" id="UP000598996"/>
    </source>
</evidence>
<accession>A0ABS1VE84</accession>
<dbReference type="Proteomes" id="UP000598996">
    <property type="component" value="Unassembled WGS sequence"/>
</dbReference>
<evidence type="ECO:0000313" key="1">
    <source>
        <dbReference type="EMBL" id="MBL7252984.1"/>
    </source>
</evidence>
<dbReference type="InterPro" id="IPR036271">
    <property type="entry name" value="Tet_transcr_reg_TetR-rel_C_sf"/>
</dbReference>
<dbReference type="SUPFAM" id="SSF48498">
    <property type="entry name" value="Tetracyclin repressor-like, C-terminal domain"/>
    <property type="match status" value="1"/>
</dbReference>
<proteinExistence type="predicted"/>
<organism evidence="1 2">
    <name type="scientific">Paractinoplanes lichenicola</name>
    <dbReference type="NCBI Taxonomy" id="2802976"/>
    <lineage>
        <taxon>Bacteria</taxon>
        <taxon>Bacillati</taxon>
        <taxon>Actinomycetota</taxon>
        <taxon>Actinomycetes</taxon>
        <taxon>Micromonosporales</taxon>
        <taxon>Micromonosporaceae</taxon>
        <taxon>Paractinoplanes</taxon>
    </lineage>
</organism>
<sequence>MIRLQPDGEVAAVTAWATVHGIALLLIDGSLDSPHRDVRGLELAKVSVRWFARRTLLLPAEEAPG</sequence>
<keyword evidence="2" id="KW-1185">Reference proteome</keyword>
<dbReference type="RefSeq" id="WP_202989327.1">
    <property type="nucleotide sequence ID" value="NZ_JAENHO010000001.1"/>
</dbReference>
<name>A0ABS1VE84_9ACTN</name>
<comment type="caution">
    <text evidence="1">The sequence shown here is derived from an EMBL/GenBank/DDBJ whole genome shotgun (WGS) entry which is preliminary data.</text>
</comment>